<dbReference type="Gene3D" id="3.30.530.20">
    <property type="match status" value="2"/>
</dbReference>
<keyword evidence="1" id="KW-0472">Membrane</keyword>
<dbReference type="PANTHER" id="PTHR10658:SF35">
    <property type="entry name" value="PHOSPHATIDYLINOSITOL TRANSFER PROTEIN"/>
    <property type="match status" value="1"/>
</dbReference>
<feature type="domain" description="Phosphatidylinositol transfer protein N-terminal" evidence="2">
    <location>
        <begin position="41"/>
        <end position="82"/>
    </location>
</feature>
<protein>
    <submittedName>
        <fullName evidence="4">Phosphatidylinositol transfer protein</fullName>
    </submittedName>
</protein>
<name>A0A1I7WNC4_HETBA</name>
<dbReference type="GO" id="GO:0005737">
    <property type="term" value="C:cytoplasm"/>
    <property type="evidence" value="ECO:0007669"/>
    <property type="project" value="TreeGrafter"/>
</dbReference>
<dbReference type="InterPro" id="IPR055261">
    <property type="entry name" value="PI_transfer_N"/>
</dbReference>
<dbReference type="PANTHER" id="PTHR10658">
    <property type="entry name" value="PHOSPHATIDYLINOSITOL TRANSFER PROTEIN"/>
    <property type="match status" value="1"/>
</dbReference>
<dbReference type="GO" id="GO:0008525">
    <property type="term" value="F:phosphatidylcholine transporter activity"/>
    <property type="evidence" value="ECO:0007669"/>
    <property type="project" value="TreeGrafter"/>
</dbReference>
<feature type="transmembrane region" description="Helical" evidence="1">
    <location>
        <begin position="81"/>
        <end position="99"/>
    </location>
</feature>
<feature type="transmembrane region" description="Helical" evidence="1">
    <location>
        <begin position="111"/>
        <end position="132"/>
    </location>
</feature>
<evidence type="ECO:0000256" key="1">
    <source>
        <dbReference type="SAM" id="Phobius"/>
    </source>
</evidence>
<keyword evidence="1" id="KW-0812">Transmembrane</keyword>
<evidence type="ECO:0000313" key="3">
    <source>
        <dbReference type="Proteomes" id="UP000095283"/>
    </source>
</evidence>
<keyword evidence="3" id="KW-1185">Reference proteome</keyword>
<dbReference type="GO" id="GO:0008526">
    <property type="term" value="F:phosphatidylinositol transfer activity"/>
    <property type="evidence" value="ECO:0007669"/>
    <property type="project" value="TreeGrafter"/>
</dbReference>
<evidence type="ECO:0000313" key="4">
    <source>
        <dbReference type="WBParaSite" id="Hba_06650"/>
    </source>
</evidence>
<keyword evidence="1" id="KW-1133">Transmembrane helix</keyword>
<sequence length="372" mass="43396">MDGWKEFYVPAEDKRAIIKLRKAHADLILSVWEVTRRRYGMIVKEYRIPLPLGVEEFKRGQLYAVAECSKNETGGGEGAEVCSLVLLFIFILHHILIYLDSFVYRFLANYILPTFNIMFVIFPTLMSSFSMFKFLKHESFISNTLCPGRTVSGIYTHNIYRLRSKAPWALQKTLPAEAFEVHEESWNAYPYCKTIITNPGYMKNDFYIIIESMHLADNGRSENVLNAPKKREIMVLDICDDRLIGKTDYCAETDPKLFKSLKTSRGQLQPDWMNSTTPIMCCYKLVTIQFKWTGLGGMVERTVQKQYPKVFGKFHREMFCWLDNWIDLSMEEIRSIEVETALILRRQLEDPEKRGTTCCDNEKDQQTITHNM</sequence>
<dbReference type="Pfam" id="PF02121">
    <property type="entry name" value="IP_trans"/>
    <property type="match status" value="2"/>
</dbReference>
<dbReference type="Proteomes" id="UP000095283">
    <property type="component" value="Unplaced"/>
</dbReference>
<dbReference type="InterPro" id="IPR023393">
    <property type="entry name" value="START-like_dom_sf"/>
</dbReference>
<organism evidence="3 4">
    <name type="scientific">Heterorhabditis bacteriophora</name>
    <name type="common">Entomopathogenic nematode worm</name>
    <dbReference type="NCBI Taxonomy" id="37862"/>
    <lineage>
        <taxon>Eukaryota</taxon>
        <taxon>Metazoa</taxon>
        <taxon>Ecdysozoa</taxon>
        <taxon>Nematoda</taxon>
        <taxon>Chromadorea</taxon>
        <taxon>Rhabditida</taxon>
        <taxon>Rhabditina</taxon>
        <taxon>Rhabditomorpha</taxon>
        <taxon>Strongyloidea</taxon>
        <taxon>Heterorhabditidae</taxon>
        <taxon>Heterorhabditis</taxon>
    </lineage>
</organism>
<reference evidence="4" key="1">
    <citation type="submission" date="2016-11" db="UniProtKB">
        <authorList>
            <consortium name="WormBaseParasite"/>
        </authorList>
    </citation>
    <scope>IDENTIFICATION</scope>
</reference>
<dbReference type="GO" id="GO:0031210">
    <property type="term" value="F:phosphatidylcholine binding"/>
    <property type="evidence" value="ECO:0007669"/>
    <property type="project" value="TreeGrafter"/>
</dbReference>
<feature type="domain" description="Phosphatidylinositol transfer protein N-terminal" evidence="2">
    <location>
        <begin position="148"/>
        <end position="340"/>
    </location>
</feature>
<dbReference type="WBParaSite" id="Hba_06650">
    <property type="protein sequence ID" value="Hba_06650"/>
    <property type="gene ID" value="Hba_06650"/>
</dbReference>
<accession>A0A1I7WNC4</accession>
<evidence type="ECO:0000259" key="2">
    <source>
        <dbReference type="Pfam" id="PF02121"/>
    </source>
</evidence>
<dbReference type="GO" id="GO:0035091">
    <property type="term" value="F:phosphatidylinositol binding"/>
    <property type="evidence" value="ECO:0007669"/>
    <property type="project" value="TreeGrafter"/>
</dbReference>
<dbReference type="AlphaFoldDB" id="A0A1I7WNC4"/>
<proteinExistence type="predicted"/>
<dbReference type="InterPro" id="IPR001666">
    <property type="entry name" value="PI_transfer"/>
</dbReference>
<dbReference type="SUPFAM" id="SSF55961">
    <property type="entry name" value="Bet v1-like"/>
    <property type="match status" value="2"/>
</dbReference>